<dbReference type="CDD" id="cd01071">
    <property type="entry name" value="PBP2_PhnD_like"/>
    <property type="match status" value="1"/>
</dbReference>
<dbReference type="SUPFAM" id="SSF53850">
    <property type="entry name" value="Periplasmic binding protein-like II"/>
    <property type="match status" value="1"/>
</dbReference>
<proteinExistence type="predicted"/>
<comment type="caution">
    <text evidence="1">The sequence shown here is derived from an EMBL/GenBank/DDBJ whole genome shotgun (WGS) entry which is preliminary data.</text>
</comment>
<dbReference type="Pfam" id="PF12974">
    <property type="entry name" value="Phosphonate-bd"/>
    <property type="match status" value="1"/>
</dbReference>
<gene>
    <name evidence="1" type="ORF">IF202_11875</name>
</gene>
<name>A0ABR8P0C4_9GAMM</name>
<sequence length="255" mass="28707">MSYAQTLNFGVVPQQSAKKLAELWSPVLQYISEYAGVTIQFTTAKNIPEFEKRLLAGEYDLAYMNPYHYVVFHQKPGYQAIAKQKDKKIRGILVVRKDSSIESIADLQNSQMAFPSPAAFAASILPRAQIAQENIEFTPKYVSSHDSVYINVARGFFPAGGGVMRTFNNTAPEIREQLKVLWQTNPYTSHAIAAHPRVSQVTQDKIVQAMLAMNNDPEAMALLKRLNFMGLEAASNEKWDDIRKLDITLLDHLLE</sequence>
<evidence type="ECO:0000313" key="1">
    <source>
        <dbReference type="EMBL" id="MBD5771750.1"/>
    </source>
</evidence>
<dbReference type="EMBL" id="JACYFC010000003">
    <property type="protein sequence ID" value="MBD5771750.1"/>
    <property type="molecule type" value="Genomic_DNA"/>
</dbReference>
<reference evidence="1 2" key="1">
    <citation type="submission" date="2020-09" db="EMBL/GenBank/DDBJ databases">
        <title>Marinomonas sp. nov., isolated from the cysticercosis algae of Qingdao, China.</title>
        <authorList>
            <person name="Sun X."/>
        </authorList>
    </citation>
    <scope>NUCLEOTIDE SEQUENCE [LARGE SCALE GENOMIC DNA]</scope>
    <source>
        <strain evidence="1 2">SM2066</strain>
    </source>
</reference>
<dbReference type="PANTHER" id="PTHR35841:SF1">
    <property type="entry name" value="PHOSPHONATES-BINDING PERIPLASMIC PROTEIN"/>
    <property type="match status" value="1"/>
</dbReference>
<evidence type="ECO:0000313" key="2">
    <source>
        <dbReference type="Proteomes" id="UP000604161"/>
    </source>
</evidence>
<keyword evidence="2" id="KW-1185">Reference proteome</keyword>
<accession>A0ABR8P0C4</accession>
<protein>
    <submittedName>
        <fullName evidence="1">Phosphate/phosphite/phosphonate ABC transporter substrate-binding protein</fullName>
    </submittedName>
</protein>
<dbReference type="PANTHER" id="PTHR35841">
    <property type="entry name" value="PHOSPHONATES-BINDING PERIPLASMIC PROTEIN"/>
    <property type="match status" value="1"/>
</dbReference>
<dbReference type="Gene3D" id="3.40.190.10">
    <property type="entry name" value="Periplasmic binding protein-like II"/>
    <property type="match status" value="2"/>
</dbReference>
<organism evidence="1 2">
    <name type="scientific">Marinomonas colpomeniae</name>
    <dbReference type="NCBI Taxonomy" id="2774408"/>
    <lineage>
        <taxon>Bacteria</taxon>
        <taxon>Pseudomonadati</taxon>
        <taxon>Pseudomonadota</taxon>
        <taxon>Gammaproteobacteria</taxon>
        <taxon>Oceanospirillales</taxon>
        <taxon>Oceanospirillaceae</taxon>
        <taxon>Marinomonas</taxon>
    </lineage>
</organism>
<dbReference type="Proteomes" id="UP000604161">
    <property type="component" value="Unassembled WGS sequence"/>
</dbReference>